<evidence type="ECO:0000256" key="2">
    <source>
        <dbReference type="ARBA" id="ARBA00022723"/>
    </source>
</evidence>
<dbReference type="KEGG" id="fox:FOXG_20643"/>
<dbReference type="GeneID" id="28961349"/>
<proteinExistence type="predicted"/>
<evidence type="ECO:0000256" key="3">
    <source>
        <dbReference type="ARBA" id="ARBA00023125"/>
    </source>
</evidence>
<organism evidence="6 7">
    <name type="scientific">Fusarium oxysporum f. sp. lycopersici (strain 4287 / CBS 123668 / FGSC 9935 / NRRL 34936)</name>
    <name type="common">Fusarium vascular wilt of tomato</name>
    <dbReference type="NCBI Taxonomy" id="426428"/>
    <lineage>
        <taxon>Eukaryota</taxon>
        <taxon>Fungi</taxon>
        <taxon>Dikarya</taxon>
        <taxon>Ascomycota</taxon>
        <taxon>Pezizomycotina</taxon>
        <taxon>Sordariomycetes</taxon>
        <taxon>Hypocreomycetidae</taxon>
        <taxon>Hypocreales</taxon>
        <taxon>Nectriaceae</taxon>
        <taxon>Fusarium</taxon>
        <taxon>Fusarium oxysporum species complex</taxon>
    </lineage>
</organism>
<sequence length="680" mass="75290">MPPTPPLSERRLRSTLTSKACDSCKARKDPLFRLPSAVPELYREWISAAIRGATCRFGTRKIPLRKNVNRDILITTGDASSSIKAKDVSPSGPNLATYANPKQDIAFPPIQNDLLIDRILFGSSSTDVPNADERFSLKGIGLLSGTHSVTFFSDSRLETLSAKLQNNKVNDLIRRMSSVINSRAKITTSTSPEHLPELGLSSLDYSSAAKYIAIYYEQVHPLFPHLDRETFDSTIASPNFSTILVNDTAFSALYHSVLALGSLHDGGGSFEPGKGKAWELLSVALAKVPDLPKAKNSLVALQAITTVAVYCLGVTCISIEHRIMTEMARMAQDLAPSLCKSPYSKAFYRVFWVVYVIEKIMSFHFGRPSAIIDANIIVHMPYIPESHLGALNWAHILAQQSRLLSRAMNTLFCPGLCHRGSQYFLVTIDQLLEDLEQWRASIAEEFRPGYPSQFNLLRRPMHGTVGIWINYLYYSLKLILLRSRLQIDSYQGNALGKISHSDQLIEVSRSVLEIVTYVDVEPSTPLWIIAAIPLCALFVLFDHVISNPKSPDTRSNLALPNIAGGHFSRIEFASGGTLPGSLISEFTYIAREYINQCDNQDSLKEAQNMIPSVNHDTSVGESYTSGASHSLEQEFEMAQATVLNSTSLMDPIYAPIESLWDSGNDPLYGVDVMNLFNSIM</sequence>
<reference evidence="6" key="1">
    <citation type="submission" date="2007-04" db="EMBL/GenBank/DDBJ databases">
        <authorList>
            <consortium name="The Broad Institute Genome Sequencing Platform"/>
            <person name="Birren B."/>
            <person name="Lander E."/>
            <person name="Galagan J."/>
            <person name="Nusbaum C."/>
            <person name="Devon K."/>
            <person name="Ma L.-J."/>
            <person name="Jaffe D."/>
            <person name="Butler J."/>
            <person name="Alvarez P."/>
            <person name="Gnerre S."/>
            <person name="Grabherr M."/>
            <person name="Kleber M."/>
            <person name="Mauceli E."/>
            <person name="Brockman W."/>
            <person name="MacCallum I.A."/>
            <person name="Young S."/>
            <person name="LaButti K."/>
            <person name="DeCaprio D."/>
            <person name="Crawford M."/>
            <person name="Koehrsen M."/>
            <person name="Engels R."/>
            <person name="Montgomery P."/>
            <person name="Pearson M."/>
            <person name="Howarth C."/>
            <person name="Larson L."/>
            <person name="White J."/>
            <person name="O'Leary S."/>
            <person name="Kodira C."/>
            <person name="Zeng Q."/>
            <person name="Yandava C."/>
            <person name="Alvarado L."/>
            <person name="Kistler C."/>
            <person name="Shim W.-B."/>
            <person name="Kang S."/>
            <person name="Woloshuk C."/>
        </authorList>
    </citation>
    <scope>NUCLEOTIDE SEQUENCE</scope>
    <source>
        <strain evidence="6">4287</strain>
    </source>
</reference>
<feature type="domain" description="Xylanolytic transcriptional activator regulatory" evidence="5">
    <location>
        <begin position="320"/>
        <end position="387"/>
    </location>
</feature>
<dbReference type="InterPro" id="IPR050987">
    <property type="entry name" value="AtrR-like"/>
</dbReference>
<keyword evidence="2" id="KW-0479">Metal-binding</keyword>
<evidence type="ECO:0000256" key="1">
    <source>
        <dbReference type="ARBA" id="ARBA00004123"/>
    </source>
</evidence>
<dbReference type="SMART" id="SM00906">
    <property type="entry name" value="Fungal_trans"/>
    <property type="match status" value="1"/>
</dbReference>
<dbReference type="VEuPathDB" id="FungiDB:FOXG_20643"/>
<dbReference type="PANTHER" id="PTHR46910:SF3">
    <property type="entry name" value="HALOTOLERANCE PROTEIN 9-RELATED"/>
    <property type="match status" value="1"/>
</dbReference>
<dbReference type="PANTHER" id="PTHR46910">
    <property type="entry name" value="TRANSCRIPTION FACTOR PDR1"/>
    <property type="match status" value="1"/>
</dbReference>
<dbReference type="GO" id="GO:0006351">
    <property type="term" value="P:DNA-templated transcription"/>
    <property type="evidence" value="ECO:0007669"/>
    <property type="project" value="InterPro"/>
</dbReference>
<evidence type="ECO:0000313" key="6">
    <source>
        <dbReference type="EMBL" id="KNB12378.1"/>
    </source>
</evidence>
<name>A0A0J9VN08_FUSO4</name>
<dbReference type="RefSeq" id="XP_018250423.1">
    <property type="nucleotide sequence ID" value="XM_018400939.1"/>
</dbReference>
<evidence type="ECO:0000256" key="4">
    <source>
        <dbReference type="ARBA" id="ARBA00023242"/>
    </source>
</evidence>
<dbReference type="AlphaFoldDB" id="A0A0J9VN08"/>
<keyword evidence="4" id="KW-0539">Nucleus</keyword>
<dbReference type="GO" id="GO:0008270">
    <property type="term" value="F:zinc ion binding"/>
    <property type="evidence" value="ECO:0007669"/>
    <property type="project" value="InterPro"/>
</dbReference>
<evidence type="ECO:0000313" key="7">
    <source>
        <dbReference type="Proteomes" id="UP000009097"/>
    </source>
</evidence>
<protein>
    <recommendedName>
        <fullName evidence="5">Xylanolytic transcriptional activator regulatory domain-containing protein</fullName>
    </recommendedName>
</protein>
<dbReference type="GO" id="GO:0005634">
    <property type="term" value="C:nucleus"/>
    <property type="evidence" value="ECO:0007669"/>
    <property type="project" value="UniProtKB-SubCell"/>
</dbReference>
<gene>
    <name evidence="6" type="ORF">FOXG_20643</name>
</gene>
<keyword evidence="3" id="KW-0238">DNA-binding</keyword>
<reference evidence="6" key="2">
    <citation type="journal article" date="2010" name="Nature">
        <title>Comparative genomics reveals mobile pathogenicity chromosomes in Fusarium.</title>
        <authorList>
            <person name="Ma L.J."/>
            <person name="van der Does H.C."/>
            <person name="Borkovich K.A."/>
            <person name="Coleman J.J."/>
            <person name="Daboussi M.J."/>
            <person name="Di Pietro A."/>
            <person name="Dufresne M."/>
            <person name="Freitag M."/>
            <person name="Grabherr M."/>
            <person name="Henrissat B."/>
            <person name="Houterman P.M."/>
            <person name="Kang S."/>
            <person name="Shim W.B."/>
            <person name="Woloshuk C."/>
            <person name="Xie X."/>
            <person name="Xu J.R."/>
            <person name="Antoniw J."/>
            <person name="Baker S.E."/>
            <person name="Bluhm B.H."/>
            <person name="Breakspear A."/>
            <person name="Brown D.W."/>
            <person name="Butchko R.A."/>
            <person name="Chapman S."/>
            <person name="Coulson R."/>
            <person name="Coutinho P.M."/>
            <person name="Danchin E.G."/>
            <person name="Diener A."/>
            <person name="Gale L.R."/>
            <person name="Gardiner D.M."/>
            <person name="Goff S."/>
            <person name="Hammond-Kosack K.E."/>
            <person name="Hilburn K."/>
            <person name="Hua-Van A."/>
            <person name="Jonkers W."/>
            <person name="Kazan K."/>
            <person name="Kodira C.D."/>
            <person name="Koehrsen M."/>
            <person name="Kumar L."/>
            <person name="Lee Y.H."/>
            <person name="Li L."/>
            <person name="Manners J.M."/>
            <person name="Miranda-Saavedra D."/>
            <person name="Mukherjee M."/>
            <person name="Park G."/>
            <person name="Park J."/>
            <person name="Park S.Y."/>
            <person name="Proctor R.H."/>
            <person name="Regev A."/>
            <person name="Ruiz-Roldan M.C."/>
            <person name="Sain D."/>
            <person name="Sakthikumar S."/>
            <person name="Sykes S."/>
            <person name="Schwartz D.C."/>
            <person name="Turgeon B.G."/>
            <person name="Wapinski I."/>
            <person name="Yoder O."/>
            <person name="Young S."/>
            <person name="Zeng Q."/>
            <person name="Zhou S."/>
            <person name="Galagan J."/>
            <person name="Cuomo C.A."/>
            <person name="Kistler H.C."/>
            <person name="Rep M."/>
        </authorList>
    </citation>
    <scope>NUCLEOTIDE SEQUENCE [LARGE SCALE GENOMIC DNA]</scope>
    <source>
        <strain evidence="6">4287</strain>
    </source>
</reference>
<dbReference type="Proteomes" id="UP000009097">
    <property type="component" value="Unassembled WGS sequence"/>
</dbReference>
<dbReference type="EMBL" id="DS231711">
    <property type="protein sequence ID" value="KNB12378.1"/>
    <property type="molecule type" value="Genomic_DNA"/>
</dbReference>
<dbReference type="OrthoDB" id="39175at2759"/>
<evidence type="ECO:0000259" key="5">
    <source>
        <dbReference type="SMART" id="SM00906"/>
    </source>
</evidence>
<dbReference type="Pfam" id="PF04082">
    <property type="entry name" value="Fungal_trans"/>
    <property type="match status" value="1"/>
</dbReference>
<comment type="subcellular location">
    <subcellularLocation>
        <location evidence="1">Nucleus</location>
    </subcellularLocation>
</comment>
<dbReference type="GO" id="GO:0003677">
    <property type="term" value="F:DNA binding"/>
    <property type="evidence" value="ECO:0007669"/>
    <property type="project" value="UniProtKB-KW"/>
</dbReference>
<dbReference type="GO" id="GO:0003700">
    <property type="term" value="F:DNA-binding transcription factor activity"/>
    <property type="evidence" value="ECO:0007669"/>
    <property type="project" value="InterPro"/>
</dbReference>
<dbReference type="InterPro" id="IPR007219">
    <property type="entry name" value="XnlR_reg_dom"/>
</dbReference>
<dbReference type="CDD" id="cd12148">
    <property type="entry name" value="fungal_TF_MHR"/>
    <property type="match status" value="1"/>
</dbReference>
<accession>A0A0J9VN08</accession>